<dbReference type="EMBL" id="MT630608">
    <property type="protein sequence ID" value="QNO41243.1"/>
    <property type="molecule type" value="Genomic_DNA"/>
</dbReference>
<dbReference type="Pfam" id="PF04023">
    <property type="entry name" value="FeoA"/>
    <property type="match status" value="1"/>
</dbReference>
<keyword evidence="1" id="KW-0408">Iron</keyword>
<protein>
    <recommendedName>
        <fullName evidence="2">Ferrous iron transporter FeoA-like domain-containing protein</fullName>
    </recommendedName>
</protein>
<dbReference type="InterPro" id="IPR008988">
    <property type="entry name" value="Transcriptional_repressor_C"/>
</dbReference>
<dbReference type="InterPro" id="IPR007167">
    <property type="entry name" value="Fe-transptr_FeoA-like"/>
</dbReference>
<dbReference type="GO" id="GO:0046914">
    <property type="term" value="F:transition metal ion binding"/>
    <property type="evidence" value="ECO:0007669"/>
    <property type="project" value="InterPro"/>
</dbReference>
<evidence type="ECO:0000313" key="5">
    <source>
        <dbReference type="EMBL" id="QNO48377.1"/>
    </source>
</evidence>
<dbReference type="InterPro" id="IPR053184">
    <property type="entry name" value="FeoA-like"/>
</dbReference>
<evidence type="ECO:0000313" key="4">
    <source>
        <dbReference type="EMBL" id="QNO41670.1"/>
    </source>
</evidence>
<name>A0A7G9XZQ9_9EURY</name>
<dbReference type="PANTHER" id="PTHR43151:SF1">
    <property type="entry name" value="SSR2333 PROTEIN"/>
    <property type="match status" value="1"/>
</dbReference>
<evidence type="ECO:0000313" key="3">
    <source>
        <dbReference type="EMBL" id="QNO41243.1"/>
    </source>
</evidence>
<dbReference type="Gene3D" id="2.30.30.90">
    <property type="match status" value="1"/>
</dbReference>
<sequence length="78" mass="8286">MHISSNDMNLTQMAPGKPARIIGISGGHGIRQKLLLRGLSEGNLVRVISNTGPVTIEVDRNMISIGRGVARKIQVAAV</sequence>
<accession>A0A7G9XZQ9</accession>
<organism evidence="3">
    <name type="scientific">Candidatus Methanogaster sp. ANME-2c ERB4</name>
    <dbReference type="NCBI Taxonomy" id="2759911"/>
    <lineage>
        <taxon>Archaea</taxon>
        <taxon>Methanobacteriati</taxon>
        <taxon>Methanobacteriota</taxon>
        <taxon>Stenosarchaea group</taxon>
        <taxon>Methanomicrobia</taxon>
        <taxon>Methanosarcinales</taxon>
        <taxon>ANME-2 cluster</taxon>
        <taxon>Candidatus Methanogasteraceae</taxon>
        <taxon>Candidatus Methanogaster</taxon>
    </lineage>
</organism>
<evidence type="ECO:0000259" key="2">
    <source>
        <dbReference type="SMART" id="SM00899"/>
    </source>
</evidence>
<dbReference type="PANTHER" id="PTHR43151">
    <property type="entry name" value="FEOA FAMILY PROTEIN"/>
    <property type="match status" value="1"/>
</dbReference>
<feature type="domain" description="Ferrous iron transporter FeoA-like" evidence="2">
    <location>
        <begin position="8"/>
        <end position="77"/>
    </location>
</feature>
<dbReference type="EMBL" id="MT630655">
    <property type="protein sequence ID" value="QNO41670.1"/>
    <property type="molecule type" value="Genomic_DNA"/>
</dbReference>
<gene>
    <name evidence="3" type="ORF">APGBGGHG_00026</name>
    <name evidence="4" type="ORF">DEHNNBFE_00026</name>
    <name evidence="5" type="ORF">DIKIFDFJ_00004</name>
</gene>
<dbReference type="AlphaFoldDB" id="A0A7G9XZQ9"/>
<dbReference type="SUPFAM" id="SSF50037">
    <property type="entry name" value="C-terminal domain of transcriptional repressors"/>
    <property type="match status" value="1"/>
</dbReference>
<dbReference type="InterPro" id="IPR038157">
    <property type="entry name" value="FeoA_core_dom"/>
</dbReference>
<proteinExistence type="predicted"/>
<dbReference type="SMART" id="SM00899">
    <property type="entry name" value="FeoA"/>
    <property type="match status" value="1"/>
</dbReference>
<dbReference type="EMBL" id="MT631337">
    <property type="protein sequence ID" value="QNO48377.1"/>
    <property type="molecule type" value="Genomic_DNA"/>
</dbReference>
<evidence type="ECO:0000256" key="1">
    <source>
        <dbReference type="ARBA" id="ARBA00023004"/>
    </source>
</evidence>
<reference evidence="3" key="1">
    <citation type="submission" date="2020-06" db="EMBL/GenBank/DDBJ databases">
        <title>Unique genomic features of the anaerobic methanotrophic archaea.</title>
        <authorList>
            <person name="Chadwick G.L."/>
            <person name="Skennerton C.T."/>
            <person name="Laso-Perez R."/>
            <person name="Leu A.O."/>
            <person name="Speth D.R."/>
            <person name="Yu H."/>
            <person name="Morgan-Lang C."/>
            <person name="Hatzenpichler R."/>
            <person name="Goudeau D."/>
            <person name="Malmstrom R."/>
            <person name="Brazelton W.J."/>
            <person name="Woyke T."/>
            <person name="Hallam S.J."/>
            <person name="Tyson G.W."/>
            <person name="Wegener G."/>
            <person name="Boetius A."/>
            <person name="Orphan V."/>
        </authorList>
    </citation>
    <scope>NUCLEOTIDE SEQUENCE</scope>
</reference>